<gene>
    <name evidence="5" type="ORF">JAN5088_03086</name>
</gene>
<feature type="chain" id="PRO_5005807063" evidence="3">
    <location>
        <begin position="18"/>
        <end position="293"/>
    </location>
</feature>
<evidence type="ECO:0000256" key="3">
    <source>
        <dbReference type="SAM" id="SignalP"/>
    </source>
</evidence>
<dbReference type="STRING" id="282197.SAMN04488517_10351"/>
<accession>A0A0M6XU83</accession>
<evidence type="ECO:0000256" key="1">
    <source>
        <dbReference type="ARBA" id="ARBA00007734"/>
    </source>
</evidence>
<evidence type="ECO:0000256" key="2">
    <source>
        <dbReference type="ARBA" id="ARBA00009387"/>
    </source>
</evidence>
<dbReference type="OrthoDB" id="9815002at2"/>
<evidence type="ECO:0000259" key="4">
    <source>
        <dbReference type="Pfam" id="PF01464"/>
    </source>
</evidence>
<dbReference type="AlphaFoldDB" id="A0A0M6XU83"/>
<dbReference type="Proteomes" id="UP000048908">
    <property type="component" value="Unassembled WGS sequence"/>
</dbReference>
<dbReference type="SUPFAM" id="SSF53955">
    <property type="entry name" value="Lysozyme-like"/>
    <property type="match status" value="1"/>
</dbReference>
<protein>
    <submittedName>
        <fullName evidence="5">Membrane-bound lytic transglycosylase F</fullName>
    </submittedName>
</protein>
<dbReference type="InterPro" id="IPR023346">
    <property type="entry name" value="Lysozyme-like_dom_sf"/>
</dbReference>
<evidence type="ECO:0000313" key="6">
    <source>
        <dbReference type="Proteomes" id="UP000048908"/>
    </source>
</evidence>
<feature type="domain" description="Transglycosylase SLT" evidence="4">
    <location>
        <begin position="49"/>
        <end position="148"/>
    </location>
</feature>
<reference evidence="5 6" key="1">
    <citation type="submission" date="2015-07" db="EMBL/GenBank/DDBJ databases">
        <authorList>
            <person name="Noorani M."/>
        </authorList>
    </citation>
    <scope>NUCLEOTIDE SEQUENCE [LARGE SCALE GENOMIC DNA]</scope>
    <source>
        <strain evidence="5 6">CECT 5088</strain>
    </source>
</reference>
<dbReference type="Pfam" id="PF01464">
    <property type="entry name" value="SLT"/>
    <property type="match status" value="1"/>
</dbReference>
<dbReference type="CDD" id="cd00254">
    <property type="entry name" value="LT-like"/>
    <property type="match status" value="1"/>
</dbReference>
<comment type="similarity">
    <text evidence="1">Belongs to the transglycosylase Slt family.</text>
</comment>
<keyword evidence="6" id="KW-1185">Reference proteome</keyword>
<name>A0A0M6XU83_9RHOB</name>
<proteinExistence type="inferred from homology"/>
<dbReference type="PANTHER" id="PTHR37423:SF2">
    <property type="entry name" value="MEMBRANE-BOUND LYTIC MUREIN TRANSGLYCOSYLASE C"/>
    <property type="match status" value="1"/>
</dbReference>
<dbReference type="Gene3D" id="1.10.530.10">
    <property type="match status" value="1"/>
</dbReference>
<keyword evidence="3" id="KW-0732">Signal</keyword>
<dbReference type="PANTHER" id="PTHR37423">
    <property type="entry name" value="SOLUBLE LYTIC MUREIN TRANSGLYCOSYLASE-RELATED"/>
    <property type="match status" value="1"/>
</dbReference>
<evidence type="ECO:0000313" key="5">
    <source>
        <dbReference type="EMBL" id="CTQ34292.1"/>
    </source>
</evidence>
<organism evidence="5 6">
    <name type="scientific">Jannaschia rubra</name>
    <dbReference type="NCBI Taxonomy" id="282197"/>
    <lineage>
        <taxon>Bacteria</taxon>
        <taxon>Pseudomonadati</taxon>
        <taxon>Pseudomonadota</taxon>
        <taxon>Alphaproteobacteria</taxon>
        <taxon>Rhodobacterales</taxon>
        <taxon>Roseobacteraceae</taxon>
        <taxon>Jannaschia</taxon>
    </lineage>
</organism>
<sequence>MLRLVLLMLLLAAPLRADPPPPIACSEGADGPRHCIRAARFVTDVCAQIEAEALRHDLPPAFFARLLWQESRFDPNAVSPMRARGIAQFIDGTARLRGLRNPFNPAEAIEKSAAYLAELTARYGNVGLAAVGYNGGERRAEGFIARTGGLARETVDYVRIITGRSAETWRDDPPESHDFALDGDTPFRPACEAMARDRRFSPMVDPAPPLSPWGVQVGFGRDLDGARAAHGRLSDACRAAAPVARLELVPLSRRGPGRPPIIAARIGAQSRDEAVQLCRAISDAGCVCRAYRN</sequence>
<dbReference type="EMBL" id="CXPG01000021">
    <property type="protein sequence ID" value="CTQ34292.1"/>
    <property type="molecule type" value="Genomic_DNA"/>
</dbReference>
<dbReference type="InterPro" id="IPR008258">
    <property type="entry name" value="Transglycosylase_SLT_dom_1"/>
</dbReference>
<dbReference type="RefSeq" id="WP_055683663.1">
    <property type="nucleotide sequence ID" value="NZ_FOOS01000003.1"/>
</dbReference>
<feature type="signal peptide" evidence="3">
    <location>
        <begin position="1"/>
        <end position="17"/>
    </location>
</feature>
<comment type="similarity">
    <text evidence="2">Belongs to the virb1 family.</text>
</comment>